<dbReference type="Gene3D" id="3.40.570.10">
    <property type="entry name" value="Extracellular Endonuclease, subunit A"/>
    <property type="match status" value="1"/>
</dbReference>
<dbReference type="Ensembl" id="ENSSTUT00000101366.1">
    <property type="protein sequence ID" value="ENSSTUP00000094580.1"/>
    <property type="gene ID" value="ENSSTUG00000041220.1"/>
</dbReference>
<keyword evidence="2" id="KW-0964">Secreted</keyword>
<dbReference type="InterPro" id="IPR044929">
    <property type="entry name" value="DNA/RNA_non-sp_Endonuclease_sf"/>
</dbReference>
<dbReference type="SMART" id="SM00201">
    <property type="entry name" value="SO"/>
    <property type="match status" value="2"/>
</dbReference>
<dbReference type="Gene3D" id="4.10.410.20">
    <property type="match status" value="2"/>
</dbReference>
<keyword evidence="6" id="KW-0325">Glycoprotein</keyword>
<dbReference type="GO" id="GO:0003676">
    <property type="term" value="F:nucleic acid binding"/>
    <property type="evidence" value="ECO:0007669"/>
    <property type="project" value="InterPro"/>
</dbReference>
<dbReference type="InterPro" id="IPR020821">
    <property type="entry name" value="ENPP1-3/EXOG-like_nuc-like"/>
</dbReference>
<evidence type="ECO:0000256" key="1">
    <source>
        <dbReference type="ARBA" id="ARBA00004613"/>
    </source>
</evidence>
<reference evidence="9" key="1">
    <citation type="submission" date="2025-08" db="UniProtKB">
        <authorList>
            <consortium name="Ensembl"/>
        </authorList>
    </citation>
    <scope>IDENTIFICATION</scope>
</reference>
<dbReference type="InterPro" id="IPR001604">
    <property type="entry name" value="Endo_G_ENPP1-like_dom"/>
</dbReference>
<evidence type="ECO:0000313" key="9">
    <source>
        <dbReference type="Ensembl" id="ENSSTUP00000094580.1"/>
    </source>
</evidence>
<evidence type="ECO:0000256" key="2">
    <source>
        <dbReference type="ARBA" id="ARBA00022525"/>
    </source>
</evidence>
<dbReference type="InterPro" id="IPR002591">
    <property type="entry name" value="Phosphodiest/P_Trfase"/>
</dbReference>
<dbReference type="AlphaFoldDB" id="A0A674DFA0"/>
<dbReference type="SMART" id="SM00477">
    <property type="entry name" value="NUC"/>
    <property type="match status" value="1"/>
</dbReference>
<keyword evidence="7" id="KW-0472">Membrane</keyword>
<protein>
    <submittedName>
        <fullName evidence="9">Venom phosphodiesterase 1-like</fullName>
    </submittedName>
</protein>
<evidence type="ECO:0000256" key="3">
    <source>
        <dbReference type="ARBA" id="ARBA00022723"/>
    </source>
</evidence>
<keyword evidence="10" id="KW-1185">Reference proteome</keyword>
<dbReference type="SUPFAM" id="SSF54060">
    <property type="entry name" value="His-Me finger endonucleases"/>
    <property type="match status" value="1"/>
</dbReference>
<keyword evidence="4" id="KW-0378">Hydrolase</keyword>
<dbReference type="Pfam" id="PF01033">
    <property type="entry name" value="Somatomedin_B"/>
    <property type="match status" value="2"/>
</dbReference>
<name>A0A674DFA0_SALTR</name>
<dbReference type="FunFam" id="4.10.410.20:FF:000001">
    <property type="entry name" value="Ectonucleotide pyrophosphatase/phosphodiesterase family member 2"/>
    <property type="match status" value="1"/>
</dbReference>
<dbReference type="GeneTree" id="ENSGT00940000156034"/>
<proteinExistence type="predicted"/>
<organism evidence="9 10">
    <name type="scientific">Salmo trutta</name>
    <name type="common">Brown trout</name>
    <dbReference type="NCBI Taxonomy" id="8032"/>
    <lineage>
        <taxon>Eukaryota</taxon>
        <taxon>Metazoa</taxon>
        <taxon>Chordata</taxon>
        <taxon>Craniata</taxon>
        <taxon>Vertebrata</taxon>
        <taxon>Euteleostomi</taxon>
        <taxon>Actinopterygii</taxon>
        <taxon>Neopterygii</taxon>
        <taxon>Teleostei</taxon>
        <taxon>Protacanthopterygii</taxon>
        <taxon>Salmoniformes</taxon>
        <taxon>Salmonidae</taxon>
        <taxon>Salmoninae</taxon>
        <taxon>Salmo</taxon>
    </lineage>
</organism>
<comment type="subcellular location">
    <subcellularLocation>
        <location evidence="1">Secreted</location>
    </subcellularLocation>
</comment>
<dbReference type="SMART" id="SM00892">
    <property type="entry name" value="Endonuclease_NS"/>
    <property type="match status" value="1"/>
</dbReference>
<dbReference type="CDD" id="cd16018">
    <property type="entry name" value="Enpp"/>
    <property type="match status" value="1"/>
</dbReference>
<dbReference type="InterPro" id="IPR044925">
    <property type="entry name" value="His-Me_finger_sf"/>
</dbReference>
<dbReference type="GO" id="GO:0046872">
    <property type="term" value="F:metal ion binding"/>
    <property type="evidence" value="ECO:0007669"/>
    <property type="project" value="UniProtKB-KW"/>
</dbReference>
<dbReference type="SUPFAM" id="SSF53649">
    <property type="entry name" value="Alkaline phosphatase-like"/>
    <property type="match status" value="1"/>
</dbReference>
<evidence type="ECO:0000256" key="4">
    <source>
        <dbReference type="ARBA" id="ARBA00022801"/>
    </source>
</evidence>
<evidence type="ECO:0000256" key="7">
    <source>
        <dbReference type="SAM" id="Phobius"/>
    </source>
</evidence>
<feature type="domain" description="SMB" evidence="8">
    <location>
        <begin position="46"/>
        <end position="89"/>
    </location>
</feature>
<evidence type="ECO:0000313" key="10">
    <source>
        <dbReference type="Proteomes" id="UP000472277"/>
    </source>
</evidence>
<dbReference type="SUPFAM" id="SSF90188">
    <property type="entry name" value="Somatomedin B domain"/>
    <property type="match status" value="2"/>
</dbReference>
<keyword evidence="3" id="KW-0479">Metal-binding</keyword>
<accession>A0A674DFA0</accession>
<keyword evidence="7" id="KW-0812">Transmembrane</keyword>
<gene>
    <name evidence="9" type="primary">LOC115173584</name>
</gene>
<dbReference type="GO" id="GO:0047429">
    <property type="term" value="F:nucleoside triphosphate diphosphatase activity"/>
    <property type="evidence" value="ECO:0007669"/>
    <property type="project" value="TreeGrafter"/>
</dbReference>
<dbReference type="CDD" id="cd00091">
    <property type="entry name" value="NUC"/>
    <property type="match status" value="1"/>
</dbReference>
<dbReference type="InParanoid" id="A0A674DFA0"/>
<dbReference type="Pfam" id="PF01663">
    <property type="entry name" value="Phosphodiest"/>
    <property type="match status" value="1"/>
</dbReference>
<dbReference type="InterPro" id="IPR036024">
    <property type="entry name" value="Somatomedin_B-like_dom_sf"/>
</dbReference>
<dbReference type="Gene3D" id="3.40.720.10">
    <property type="entry name" value="Alkaline Phosphatase, subunit A"/>
    <property type="match status" value="1"/>
</dbReference>
<keyword evidence="5" id="KW-1015">Disulfide bond</keyword>
<dbReference type="InterPro" id="IPR001212">
    <property type="entry name" value="Somatomedin_B_dom"/>
</dbReference>
<dbReference type="PROSITE" id="PS50958">
    <property type="entry name" value="SMB_2"/>
    <property type="match status" value="2"/>
</dbReference>
<dbReference type="PANTHER" id="PTHR10151:SF107">
    <property type="entry name" value="ECTONUCLEOTIDE PYROPHOSPHATASE_PHOSPHODIESTERASE FAMILY MEMBER 3"/>
    <property type="match status" value="1"/>
</dbReference>
<evidence type="ECO:0000256" key="5">
    <source>
        <dbReference type="ARBA" id="ARBA00023157"/>
    </source>
</evidence>
<evidence type="ECO:0000256" key="6">
    <source>
        <dbReference type="ARBA" id="ARBA00023180"/>
    </source>
</evidence>
<reference evidence="9" key="2">
    <citation type="submission" date="2025-09" db="UniProtKB">
        <authorList>
            <consortium name="Ensembl"/>
        </authorList>
    </citation>
    <scope>IDENTIFICATION</scope>
</reference>
<sequence>MGISKELLGKKTIVIGALAISMVTIILGLGLGLGLQLEDCRNKVVPNTSCKNRCFEPFDDETPGCRCDTQCVTNNNCCYDFQDICFQPTQQWECTKLRCGETRLVESRCHCSDDCLGAGDCCTNFKHVCQGETEWVADDCVDLASPKCPANFKLQPLLLISLDGLRAEYQQTWSSLIPVLDKLRTCGTSAPYMQPVFPSITFPNHYTIATGMYSESHGLVDNKMYDPVFDASFSLSNDEKSNPRWYLGQPIWHTASYQGLRAGTYFWPGSDVKINGSFPDIHVDYNGKIPFEERVFTLLKWLQLPDNERPDFFTLYLEEPDKSGHSFGPVSGGLIEALTGVDKVIGQLMNGLKQLNLHQCLNIIIVADHGMEDTSCDRKEVLQDLLQVENVGDLYVYEGPFGRIRSNDKNQPLDSAQLVANMTCKKNGQKVKPYLKNYLPKRFHYANSRRIEDVSVIVKPGWLFERYPGSLTFCAGGAHGYDNDDASMHAMFLSYGPKFHYKTEIEPFSNIELYNLMCDVLRISPSQNNGSHGSMNHLLRTPWHTPIQPAEQTTPGQCPLVILEPTDTLGCTCTSLGETNPNSRLNLTAAEVNAVEQKHMLFGRPIMLQPSNDYCLLYHQGFVNAYSKKSLMPVWNSFTLDKPENMDPLPAVTPDCLRADVRIPADKSPKCDQYAPARNITHGFLYPSNLNKTAEEEYDGLLMSNVVPMYPEFKKIWDYFQTTLLKKYASQYNGINVVTGPAFDYNYDGQFDSQDQIQQFVTDTQIPIPTHYFAVLTSCKDSQPVSSCNNELQTVSFLIPHKADNSESCNVRQPYHLKARHTFFVKNNKKQEKLDRSKYLNCKYRVFWNDVHSVLSPTIDKHVVKCKIICVVKLRKHIYFHLF</sequence>
<feature type="transmembrane region" description="Helical" evidence="7">
    <location>
        <begin position="12"/>
        <end position="35"/>
    </location>
</feature>
<dbReference type="PANTHER" id="PTHR10151">
    <property type="entry name" value="ECTONUCLEOTIDE PYROPHOSPHATASE/PHOSPHODIESTERASE"/>
    <property type="match status" value="1"/>
</dbReference>
<dbReference type="GO" id="GO:0009143">
    <property type="term" value="P:nucleoside triphosphate catabolic process"/>
    <property type="evidence" value="ECO:0007669"/>
    <property type="project" value="TreeGrafter"/>
</dbReference>
<feature type="domain" description="SMB" evidence="8">
    <location>
        <begin position="90"/>
        <end position="134"/>
    </location>
</feature>
<dbReference type="GO" id="GO:0005576">
    <property type="term" value="C:extracellular region"/>
    <property type="evidence" value="ECO:0007669"/>
    <property type="project" value="UniProtKB-SubCell"/>
</dbReference>
<dbReference type="Pfam" id="PF01223">
    <property type="entry name" value="Endonuclease_NS"/>
    <property type="match status" value="1"/>
</dbReference>
<dbReference type="PROSITE" id="PS00524">
    <property type="entry name" value="SMB_1"/>
    <property type="match status" value="2"/>
</dbReference>
<keyword evidence="7" id="KW-1133">Transmembrane helix</keyword>
<dbReference type="InterPro" id="IPR017850">
    <property type="entry name" value="Alkaline_phosphatase_core_sf"/>
</dbReference>
<dbReference type="Proteomes" id="UP000472277">
    <property type="component" value="Chromosome 34"/>
</dbReference>
<evidence type="ECO:0000259" key="8">
    <source>
        <dbReference type="PROSITE" id="PS50958"/>
    </source>
</evidence>